<protein>
    <recommendedName>
        <fullName evidence="2">Decapping nuclease</fullName>
        <ecNumber evidence="2">3.6.1.-</ecNumber>
    </recommendedName>
</protein>
<dbReference type="OrthoDB" id="5853397at2759"/>
<proteinExistence type="inferred from homology"/>
<dbReference type="InterPro" id="IPR039039">
    <property type="entry name" value="RAI1-like_fam"/>
</dbReference>
<evidence type="ECO:0000256" key="2">
    <source>
        <dbReference type="RuleBase" id="RU367113"/>
    </source>
</evidence>
<dbReference type="AlphaFoldDB" id="A0A0M3JU08"/>
<keyword evidence="2" id="KW-0540">Nuclease</keyword>
<keyword evidence="2" id="KW-0694">RNA-binding</keyword>
<sequence length="281" mass="32564">MTSLLLSVPVVAKESSRKDFPRSWNPDVFAEFSVTAEREVELNRAEARYFHKKILQAKEPNFDLNLGYDSFQSKDDLNGPDGEKLDVLCKWLICQAKQRGVPTREICYETDFVCYRGLLTRIASTPYDQREGWKLCAVRIGSTIFLCEFQTEKKKQEIAERTDRQKLMCYWGFKFEQFATTDRPNSEPNTSEAVSNLKEFDVVLRAKLGENEDGVRLMFAAETDCFDAEGNYLELKTVTSQNHQLAGNFWMMKAMKWWLQSYLAGIQRIIVGFRTWQGLYG</sequence>
<keyword evidence="2" id="KW-0539">Nucleus</keyword>
<keyword evidence="2" id="KW-0547">Nucleotide-binding</keyword>
<dbReference type="GO" id="GO:0005634">
    <property type="term" value="C:nucleus"/>
    <property type="evidence" value="ECO:0007669"/>
    <property type="project" value="UniProtKB-SubCell"/>
</dbReference>
<evidence type="ECO:0000313" key="6">
    <source>
        <dbReference type="WBParaSite" id="ASIM_0001155001-mRNA-1"/>
    </source>
</evidence>
<dbReference type="EMBL" id="UYRR01031041">
    <property type="protein sequence ID" value="VDK44365.1"/>
    <property type="molecule type" value="Genomic_DNA"/>
</dbReference>
<dbReference type="GO" id="GO:0110155">
    <property type="term" value="P:NAD-cap decapping"/>
    <property type="evidence" value="ECO:0007669"/>
    <property type="project" value="TreeGrafter"/>
</dbReference>
<evidence type="ECO:0000256" key="1">
    <source>
        <dbReference type="ARBA" id="ARBA00006562"/>
    </source>
</evidence>
<dbReference type="InterPro" id="IPR013961">
    <property type="entry name" value="RAI1"/>
</dbReference>
<evidence type="ECO:0000313" key="5">
    <source>
        <dbReference type="Proteomes" id="UP000267096"/>
    </source>
</evidence>
<evidence type="ECO:0000259" key="3">
    <source>
        <dbReference type="Pfam" id="PF08652"/>
    </source>
</evidence>
<accession>A0A0M3JU08</accession>
<dbReference type="GO" id="GO:0003723">
    <property type="term" value="F:RNA binding"/>
    <property type="evidence" value="ECO:0007669"/>
    <property type="project" value="UniProtKB-KW"/>
</dbReference>
<reference evidence="4 5" key="2">
    <citation type="submission" date="2018-11" db="EMBL/GenBank/DDBJ databases">
        <authorList>
            <consortium name="Pathogen Informatics"/>
        </authorList>
    </citation>
    <scope>NUCLEOTIDE SEQUENCE [LARGE SCALE GENOMIC DNA]</scope>
</reference>
<comment type="function">
    <text evidence="2">Decapping enzyme for NAD-capped RNAs: specifically hydrolyzes the nicotinamide adenine dinucleotide (NAD) cap from a subset of RNAs by removing the entire NAD moiety from the 5'-end of an NAD-capped RNA.</text>
</comment>
<dbReference type="GO" id="GO:0034353">
    <property type="term" value="F:mRNA 5'-diphosphatase activity"/>
    <property type="evidence" value="ECO:0007669"/>
    <property type="project" value="TreeGrafter"/>
</dbReference>
<comment type="similarity">
    <text evidence="1 2">Belongs to the DXO/Dom3Z family.</text>
</comment>
<dbReference type="EC" id="3.6.1.-" evidence="2"/>
<keyword evidence="2" id="KW-0479">Metal-binding</keyword>
<dbReference type="GO" id="GO:0046872">
    <property type="term" value="F:metal ion binding"/>
    <property type="evidence" value="ECO:0007669"/>
    <property type="project" value="UniProtKB-KW"/>
</dbReference>
<comment type="cofactor">
    <cofactor evidence="2">
        <name>a divalent metal cation</name>
        <dbReference type="ChEBI" id="CHEBI:60240"/>
    </cofactor>
</comment>
<dbReference type="GO" id="GO:0004518">
    <property type="term" value="F:nuclease activity"/>
    <property type="evidence" value="ECO:0007669"/>
    <property type="project" value="UniProtKB-KW"/>
</dbReference>
<dbReference type="GO" id="GO:0000956">
    <property type="term" value="P:nuclear-transcribed mRNA catabolic process"/>
    <property type="evidence" value="ECO:0007669"/>
    <property type="project" value="TreeGrafter"/>
</dbReference>
<keyword evidence="5" id="KW-1185">Reference proteome</keyword>
<dbReference type="Pfam" id="PF08652">
    <property type="entry name" value="RAI1"/>
    <property type="match status" value="1"/>
</dbReference>
<name>A0A0M3JU08_ANISI</name>
<comment type="subcellular location">
    <subcellularLocation>
        <location evidence="2">Nucleus</location>
    </subcellularLocation>
</comment>
<reference evidence="6" key="1">
    <citation type="submission" date="2017-02" db="UniProtKB">
        <authorList>
            <consortium name="WormBaseParasite"/>
        </authorList>
    </citation>
    <scope>IDENTIFICATION</scope>
</reference>
<dbReference type="WBParaSite" id="ASIM_0001155001-mRNA-1">
    <property type="protein sequence ID" value="ASIM_0001155001-mRNA-1"/>
    <property type="gene ID" value="ASIM_0001155001"/>
</dbReference>
<dbReference type="PANTHER" id="PTHR12395:SF9">
    <property type="entry name" value="DECAPPING AND EXORIBONUCLEASE PROTEIN"/>
    <property type="match status" value="1"/>
</dbReference>
<dbReference type="Proteomes" id="UP000267096">
    <property type="component" value="Unassembled WGS sequence"/>
</dbReference>
<dbReference type="GO" id="GO:0000166">
    <property type="term" value="F:nucleotide binding"/>
    <property type="evidence" value="ECO:0007669"/>
    <property type="project" value="UniProtKB-KW"/>
</dbReference>
<dbReference type="GO" id="GO:0005829">
    <property type="term" value="C:cytosol"/>
    <property type="evidence" value="ECO:0007669"/>
    <property type="project" value="TreeGrafter"/>
</dbReference>
<evidence type="ECO:0000313" key="4">
    <source>
        <dbReference type="EMBL" id="VDK44365.1"/>
    </source>
</evidence>
<dbReference type="PANTHER" id="PTHR12395">
    <property type="entry name" value="DOM-3 RELATED"/>
    <property type="match status" value="1"/>
</dbReference>
<organism evidence="6">
    <name type="scientific">Anisakis simplex</name>
    <name type="common">Herring worm</name>
    <dbReference type="NCBI Taxonomy" id="6269"/>
    <lineage>
        <taxon>Eukaryota</taxon>
        <taxon>Metazoa</taxon>
        <taxon>Ecdysozoa</taxon>
        <taxon>Nematoda</taxon>
        <taxon>Chromadorea</taxon>
        <taxon>Rhabditida</taxon>
        <taxon>Spirurina</taxon>
        <taxon>Ascaridomorpha</taxon>
        <taxon>Ascaridoidea</taxon>
        <taxon>Anisakidae</taxon>
        <taxon>Anisakis</taxon>
        <taxon>Anisakis simplex complex</taxon>
    </lineage>
</organism>
<keyword evidence="2" id="KW-0378">Hydrolase</keyword>
<gene>
    <name evidence="4" type="ORF">ASIM_LOCUS11108</name>
</gene>
<feature type="domain" description="RAI1-like" evidence="3">
    <location>
        <begin position="26"/>
        <end position="278"/>
    </location>
</feature>